<dbReference type="AlphaFoldDB" id="A0A0D1ZZ48"/>
<feature type="compositionally biased region" description="Acidic residues" evidence="1">
    <location>
        <begin position="67"/>
        <end position="78"/>
    </location>
</feature>
<feature type="region of interest" description="Disordered" evidence="1">
    <location>
        <begin position="108"/>
        <end position="147"/>
    </location>
</feature>
<dbReference type="InParanoid" id="A0A0D1ZZ48"/>
<dbReference type="OrthoDB" id="5397628at2759"/>
<feature type="region of interest" description="Disordered" evidence="1">
    <location>
        <begin position="49"/>
        <end position="91"/>
    </location>
</feature>
<feature type="compositionally biased region" description="Basic residues" evidence="1">
    <location>
        <begin position="134"/>
        <end position="144"/>
    </location>
</feature>
<protein>
    <submittedName>
        <fullName evidence="2">Uncharacterized protein</fullName>
    </submittedName>
</protein>
<evidence type="ECO:0000313" key="3">
    <source>
        <dbReference type="Proteomes" id="UP000053259"/>
    </source>
</evidence>
<feature type="region of interest" description="Disordered" evidence="1">
    <location>
        <begin position="185"/>
        <end position="207"/>
    </location>
</feature>
<evidence type="ECO:0000256" key="1">
    <source>
        <dbReference type="SAM" id="MobiDB-lite"/>
    </source>
</evidence>
<name>A0A0D1ZZ48_9PEZI</name>
<organism evidence="2 3">
    <name type="scientific">Verruconis gallopava</name>
    <dbReference type="NCBI Taxonomy" id="253628"/>
    <lineage>
        <taxon>Eukaryota</taxon>
        <taxon>Fungi</taxon>
        <taxon>Dikarya</taxon>
        <taxon>Ascomycota</taxon>
        <taxon>Pezizomycotina</taxon>
        <taxon>Dothideomycetes</taxon>
        <taxon>Pleosporomycetidae</taxon>
        <taxon>Venturiales</taxon>
        <taxon>Sympoventuriaceae</taxon>
        <taxon>Verruconis</taxon>
    </lineage>
</organism>
<dbReference type="RefSeq" id="XP_016209577.1">
    <property type="nucleotide sequence ID" value="XM_016362564.1"/>
</dbReference>
<evidence type="ECO:0000313" key="2">
    <source>
        <dbReference type="EMBL" id="KIV99707.1"/>
    </source>
</evidence>
<dbReference type="EMBL" id="KN847572">
    <property type="protein sequence ID" value="KIV99707.1"/>
    <property type="molecule type" value="Genomic_DNA"/>
</dbReference>
<sequence length="320" mass="36849">MLGWLNTFIPFADPTRPIWRDVALSTILLLLMYVAPRIDFDALVRKRSADKEPAVNVSRPDTRTENLELDVNEFEDQHEDSRNDPADESDAVELQADSNEVHLGEHRQMDDANDEGPVRHQPRARNTNREVGSKKAKSIARRNQQRAYNEWLREQGDAQRAEWARDEHERQAELAAEKQRRAAIDARLREKEKSEREARRAKEEVERQAELEATQKALCLIEQALEEKKCSNVNDVAKSVKRSEEWVRQLARREGLLGVKLINDEKTVVMLTSSGWIMRVDKTRMDKVYAQAAAACSRGDGRITWSELGRMLQRQVVDAT</sequence>
<dbReference type="VEuPathDB" id="FungiDB:PV09_08638"/>
<dbReference type="Proteomes" id="UP000053259">
    <property type="component" value="Unassembled WGS sequence"/>
</dbReference>
<dbReference type="GeneID" id="27316611"/>
<keyword evidence="3" id="KW-1185">Reference proteome</keyword>
<gene>
    <name evidence="2" type="ORF">PV09_08638</name>
</gene>
<accession>A0A0D1ZZ48</accession>
<reference evidence="2 3" key="1">
    <citation type="submission" date="2015-01" db="EMBL/GenBank/DDBJ databases">
        <title>The Genome Sequence of Ochroconis gallopava CBS43764.</title>
        <authorList>
            <consortium name="The Broad Institute Genomics Platform"/>
            <person name="Cuomo C."/>
            <person name="de Hoog S."/>
            <person name="Gorbushina A."/>
            <person name="Stielow B."/>
            <person name="Teixiera M."/>
            <person name="Abouelleil A."/>
            <person name="Chapman S.B."/>
            <person name="Priest M."/>
            <person name="Young S.K."/>
            <person name="Wortman J."/>
            <person name="Nusbaum C."/>
            <person name="Birren B."/>
        </authorList>
    </citation>
    <scope>NUCLEOTIDE SEQUENCE [LARGE SCALE GENOMIC DNA]</scope>
    <source>
        <strain evidence="2 3">CBS 43764</strain>
    </source>
</reference>
<proteinExistence type="predicted"/>
<dbReference type="HOGENOM" id="CLU_801643_0_0_1"/>